<dbReference type="GO" id="GO:0000287">
    <property type="term" value="F:magnesium ion binding"/>
    <property type="evidence" value="ECO:0007669"/>
    <property type="project" value="TreeGrafter"/>
</dbReference>
<dbReference type="GO" id="GO:0005829">
    <property type="term" value="C:cytosol"/>
    <property type="evidence" value="ECO:0007669"/>
    <property type="project" value="TreeGrafter"/>
</dbReference>
<feature type="domain" description="Phosphoribosyltransferase" evidence="3">
    <location>
        <begin position="20"/>
        <end position="148"/>
    </location>
</feature>
<accession>A0A1D8KC69</accession>
<dbReference type="Gene3D" id="3.40.50.2020">
    <property type="match status" value="1"/>
</dbReference>
<dbReference type="InterPro" id="IPR000836">
    <property type="entry name" value="PRTase_dom"/>
</dbReference>
<evidence type="ECO:0000313" key="5">
    <source>
        <dbReference type="Proteomes" id="UP000095342"/>
    </source>
</evidence>
<keyword evidence="4" id="KW-0808">Transferase</keyword>
<dbReference type="CDD" id="cd06223">
    <property type="entry name" value="PRTases_typeI"/>
    <property type="match status" value="1"/>
</dbReference>
<dbReference type="GO" id="GO:0032264">
    <property type="term" value="P:IMP salvage"/>
    <property type="evidence" value="ECO:0007669"/>
    <property type="project" value="TreeGrafter"/>
</dbReference>
<organism evidence="4 5">
    <name type="scientific">Acidihalobacter aeolianus</name>
    <dbReference type="NCBI Taxonomy" id="2792603"/>
    <lineage>
        <taxon>Bacteria</taxon>
        <taxon>Pseudomonadati</taxon>
        <taxon>Pseudomonadota</taxon>
        <taxon>Gammaproteobacteria</taxon>
        <taxon>Chromatiales</taxon>
        <taxon>Ectothiorhodospiraceae</taxon>
        <taxon>Acidihalobacter</taxon>
    </lineage>
</organism>
<dbReference type="GO" id="GO:0046100">
    <property type="term" value="P:hypoxanthine metabolic process"/>
    <property type="evidence" value="ECO:0007669"/>
    <property type="project" value="TreeGrafter"/>
</dbReference>
<keyword evidence="5" id="KW-1185">Reference proteome</keyword>
<comment type="catalytic activity">
    <reaction evidence="1">
        <text>GMP + diphosphate = guanine + 5-phospho-alpha-D-ribose 1-diphosphate</text>
        <dbReference type="Rhea" id="RHEA:25424"/>
        <dbReference type="ChEBI" id="CHEBI:16235"/>
        <dbReference type="ChEBI" id="CHEBI:33019"/>
        <dbReference type="ChEBI" id="CHEBI:58017"/>
        <dbReference type="ChEBI" id="CHEBI:58115"/>
        <dbReference type="EC" id="2.4.2.8"/>
    </reaction>
    <physiologicalReaction direction="right-to-left" evidence="1">
        <dbReference type="Rhea" id="RHEA:25426"/>
    </physiologicalReaction>
</comment>
<dbReference type="GO" id="GO:0006178">
    <property type="term" value="P:guanine salvage"/>
    <property type="evidence" value="ECO:0007669"/>
    <property type="project" value="TreeGrafter"/>
</dbReference>
<dbReference type="GO" id="GO:0004422">
    <property type="term" value="F:hypoxanthine phosphoribosyltransferase activity"/>
    <property type="evidence" value="ECO:0007669"/>
    <property type="project" value="TreeGrafter"/>
</dbReference>
<evidence type="ECO:0000313" key="4">
    <source>
        <dbReference type="EMBL" id="AOV18526.1"/>
    </source>
</evidence>
<evidence type="ECO:0000259" key="3">
    <source>
        <dbReference type="Pfam" id="PF00156"/>
    </source>
</evidence>
<evidence type="ECO:0000256" key="1">
    <source>
        <dbReference type="ARBA" id="ARBA00048811"/>
    </source>
</evidence>
<protein>
    <submittedName>
        <fullName evidence="4">Hypoxanthine-guanine phosphoribosyltransferase</fullName>
    </submittedName>
</protein>
<dbReference type="PANTHER" id="PTHR43340:SF1">
    <property type="entry name" value="HYPOXANTHINE PHOSPHORIBOSYLTRANSFERASE"/>
    <property type="match status" value="1"/>
</dbReference>
<dbReference type="InterPro" id="IPR050408">
    <property type="entry name" value="HGPRT"/>
</dbReference>
<dbReference type="PANTHER" id="PTHR43340">
    <property type="entry name" value="HYPOXANTHINE-GUANINE PHOSPHORIBOSYLTRANSFERASE"/>
    <property type="match status" value="1"/>
</dbReference>
<dbReference type="InterPro" id="IPR029057">
    <property type="entry name" value="PRTase-like"/>
</dbReference>
<evidence type="ECO:0000256" key="2">
    <source>
        <dbReference type="ARBA" id="ARBA00049402"/>
    </source>
</evidence>
<dbReference type="Pfam" id="PF00156">
    <property type="entry name" value="Pribosyltran"/>
    <property type="match status" value="1"/>
</dbReference>
<dbReference type="GO" id="GO:0032263">
    <property type="term" value="P:GMP salvage"/>
    <property type="evidence" value="ECO:0007669"/>
    <property type="project" value="TreeGrafter"/>
</dbReference>
<reference evidence="4 5" key="1">
    <citation type="submission" date="2016-09" db="EMBL/GenBank/DDBJ databases">
        <title>Acidihalobacter prosperus V6 (DSM14174).</title>
        <authorList>
            <person name="Khaleque H.N."/>
            <person name="Ramsay J.P."/>
            <person name="Murphy R.J.T."/>
            <person name="Kaksonen A.H."/>
            <person name="Boxall N.J."/>
            <person name="Watkin E.L.J."/>
        </authorList>
    </citation>
    <scope>NUCLEOTIDE SEQUENCE [LARGE SCALE GENOMIC DNA]</scope>
    <source>
        <strain evidence="4 5">V6</strain>
    </source>
</reference>
<dbReference type="NCBIfam" id="NF006605">
    <property type="entry name" value="PRK09162.1"/>
    <property type="match status" value="1"/>
</dbReference>
<dbReference type="EMBL" id="CP017448">
    <property type="protein sequence ID" value="AOV18526.1"/>
    <property type="molecule type" value="Genomic_DNA"/>
</dbReference>
<keyword evidence="4" id="KW-0328">Glycosyltransferase</keyword>
<dbReference type="AlphaFoldDB" id="A0A1D8KC69"/>
<dbReference type="Proteomes" id="UP000095342">
    <property type="component" value="Chromosome"/>
</dbReference>
<dbReference type="SUPFAM" id="SSF53271">
    <property type="entry name" value="PRTase-like"/>
    <property type="match status" value="1"/>
</dbReference>
<comment type="catalytic activity">
    <reaction evidence="2">
        <text>IMP + diphosphate = hypoxanthine + 5-phospho-alpha-D-ribose 1-diphosphate</text>
        <dbReference type="Rhea" id="RHEA:17973"/>
        <dbReference type="ChEBI" id="CHEBI:17368"/>
        <dbReference type="ChEBI" id="CHEBI:33019"/>
        <dbReference type="ChEBI" id="CHEBI:58017"/>
        <dbReference type="ChEBI" id="CHEBI:58053"/>
        <dbReference type="EC" id="2.4.2.8"/>
    </reaction>
    <physiologicalReaction direction="right-to-left" evidence="2">
        <dbReference type="Rhea" id="RHEA:17975"/>
    </physiologicalReaction>
</comment>
<gene>
    <name evidence="4" type="ORF">BJI67_08295</name>
</gene>
<proteinExistence type="predicted"/>
<sequence>MPSTGPGPEDAARVLRESDCIYDAAAVAGALDSLAGSITQAYGDINPLLLVVMTGGFVFAGQLLTRLNFPLQVDYLHATRYRSGTRGHEVEWRVAPKISLQDRHVLVIDDILDEGHTLHAVLGSCRDAGAASVKTAVLVEKLHDRKYQGIKADFSGLDVEDRYVFGYGLDYHEYLRNAPGIYAVPDSLLAEDA</sequence>
<dbReference type="KEGG" id="aaeo:BJI67_08295"/>
<name>A0A1D8KC69_9GAMM</name>